<dbReference type="InterPro" id="IPR001134">
    <property type="entry name" value="Netrin_domain"/>
</dbReference>
<evidence type="ECO:0000313" key="12">
    <source>
        <dbReference type="Proteomes" id="UP001107558"/>
    </source>
</evidence>
<evidence type="ECO:0000256" key="4">
    <source>
        <dbReference type="ARBA" id="ARBA00022737"/>
    </source>
</evidence>
<evidence type="ECO:0000256" key="8">
    <source>
        <dbReference type="PROSITE-ProRule" id="PRU00460"/>
    </source>
</evidence>
<dbReference type="PROSITE" id="PS50027">
    <property type="entry name" value="EGF_LAM_2"/>
    <property type="match status" value="1"/>
</dbReference>
<dbReference type="Pfam" id="PF01759">
    <property type="entry name" value="NTR"/>
    <property type="match status" value="1"/>
</dbReference>
<evidence type="ECO:0000256" key="5">
    <source>
        <dbReference type="ARBA" id="ARBA00023157"/>
    </source>
</evidence>
<dbReference type="PANTHER" id="PTHR10574:SF365">
    <property type="entry name" value="NETRIN-A-RELATED"/>
    <property type="match status" value="1"/>
</dbReference>
<dbReference type="InterPro" id="IPR056863">
    <property type="entry name" value="LMN_ATRN_NET-like_EGF"/>
</dbReference>
<feature type="disulfide bond" evidence="8">
    <location>
        <begin position="98"/>
        <end position="107"/>
    </location>
</feature>
<dbReference type="Pfam" id="PF00053">
    <property type="entry name" value="EGF_laminin"/>
    <property type="match status" value="1"/>
</dbReference>
<evidence type="ECO:0000256" key="3">
    <source>
        <dbReference type="ARBA" id="ARBA00022729"/>
    </source>
</evidence>
<evidence type="ECO:0000259" key="10">
    <source>
        <dbReference type="PROSITE" id="PS50189"/>
    </source>
</evidence>
<dbReference type="GO" id="GO:0009888">
    <property type="term" value="P:tissue development"/>
    <property type="evidence" value="ECO:0007669"/>
    <property type="project" value="TreeGrafter"/>
</dbReference>
<dbReference type="Proteomes" id="UP001107558">
    <property type="component" value="Chromosome 1"/>
</dbReference>
<keyword evidence="12" id="KW-1185">Reference proteome</keyword>
<dbReference type="InterPro" id="IPR018933">
    <property type="entry name" value="Netrin_module_non-TIMP"/>
</dbReference>
<feature type="disulfide bond" evidence="8">
    <location>
        <begin position="77"/>
        <end position="89"/>
    </location>
</feature>
<keyword evidence="7 8" id="KW-0424">Laminin EGF-like domain</keyword>
<name>A0A9J6CNI8_POLVA</name>
<dbReference type="CDD" id="cd00055">
    <property type="entry name" value="EGF_Lam"/>
    <property type="match status" value="2"/>
</dbReference>
<accession>A0A9J6CNI8</accession>
<dbReference type="AlphaFoldDB" id="A0A9J6CNI8"/>
<organism evidence="11 12">
    <name type="scientific">Polypedilum vanderplanki</name>
    <name type="common">Sleeping chironomid midge</name>
    <dbReference type="NCBI Taxonomy" id="319348"/>
    <lineage>
        <taxon>Eukaryota</taxon>
        <taxon>Metazoa</taxon>
        <taxon>Ecdysozoa</taxon>
        <taxon>Arthropoda</taxon>
        <taxon>Hexapoda</taxon>
        <taxon>Insecta</taxon>
        <taxon>Pterygota</taxon>
        <taxon>Neoptera</taxon>
        <taxon>Endopterygota</taxon>
        <taxon>Diptera</taxon>
        <taxon>Nematocera</taxon>
        <taxon>Chironomoidea</taxon>
        <taxon>Chironomidae</taxon>
        <taxon>Chironominae</taxon>
        <taxon>Polypedilum</taxon>
        <taxon>Polypedilum</taxon>
    </lineage>
</organism>
<dbReference type="GO" id="GO:0005604">
    <property type="term" value="C:basement membrane"/>
    <property type="evidence" value="ECO:0007669"/>
    <property type="project" value="TreeGrafter"/>
</dbReference>
<dbReference type="SMART" id="SM00180">
    <property type="entry name" value="EGF_Lam"/>
    <property type="match status" value="2"/>
</dbReference>
<keyword evidence="2" id="KW-0964">Secreted</keyword>
<dbReference type="SUPFAM" id="SSF57196">
    <property type="entry name" value="EGF/Laminin"/>
    <property type="match status" value="2"/>
</dbReference>
<feature type="domain" description="Laminin EGF-like" evidence="9">
    <location>
        <begin position="77"/>
        <end position="126"/>
    </location>
</feature>
<proteinExistence type="predicted"/>
<dbReference type="InterPro" id="IPR002049">
    <property type="entry name" value="LE_dom"/>
</dbReference>
<sequence>MALIALFMRLQRTCNCNGHARRCRFNVELYKLSGRVSGGVCVDCRHDTTGRYCHYCKEGFYRDPSKAITHKKACKPCACHAIGSTGKSCNNTTGQCACKEGVTGLTCNRCARGYQQSRSHIAPCIKIPRVIHMNMPQNTAPESYYNDQTEMKPKSREDCKCKIEAQRLNSKKFCKRDYAILAKVVGKPGRRDDETRYNIIINHVYKNSEGRNPISARNNKKVQLVLPAAASNCRCPNLEINKSYYILGMHSKHGRNELEITKKSIVIEWREDFKGRFEKFRNECY</sequence>
<dbReference type="GO" id="GO:0016358">
    <property type="term" value="P:dendrite development"/>
    <property type="evidence" value="ECO:0007669"/>
    <property type="project" value="TreeGrafter"/>
</dbReference>
<dbReference type="EMBL" id="JADBJN010000001">
    <property type="protein sequence ID" value="KAG5683533.1"/>
    <property type="molecule type" value="Genomic_DNA"/>
</dbReference>
<comment type="caution">
    <text evidence="11">The sequence shown here is derived from an EMBL/GenBank/DDBJ whole genome shotgun (WGS) entry which is preliminary data.</text>
</comment>
<dbReference type="FunFam" id="2.10.25.10:FF:000048">
    <property type="entry name" value="Netrin 3"/>
    <property type="match status" value="1"/>
</dbReference>
<dbReference type="PROSITE" id="PS50189">
    <property type="entry name" value="NTR"/>
    <property type="match status" value="1"/>
</dbReference>
<evidence type="ECO:0000256" key="1">
    <source>
        <dbReference type="ARBA" id="ARBA00004613"/>
    </source>
</evidence>
<dbReference type="Gene3D" id="2.40.50.120">
    <property type="match status" value="1"/>
</dbReference>
<dbReference type="GO" id="GO:0008045">
    <property type="term" value="P:motor neuron axon guidance"/>
    <property type="evidence" value="ECO:0007669"/>
    <property type="project" value="TreeGrafter"/>
</dbReference>
<evidence type="ECO:0000256" key="7">
    <source>
        <dbReference type="ARBA" id="ARBA00023292"/>
    </source>
</evidence>
<evidence type="ECO:0008006" key="13">
    <source>
        <dbReference type="Google" id="ProtNLM"/>
    </source>
</evidence>
<dbReference type="PROSITE" id="PS01248">
    <property type="entry name" value="EGF_LAM_1"/>
    <property type="match status" value="2"/>
</dbReference>
<evidence type="ECO:0000256" key="6">
    <source>
        <dbReference type="ARBA" id="ARBA00023180"/>
    </source>
</evidence>
<keyword evidence="6" id="KW-0325">Glycoprotein</keyword>
<keyword evidence="5 8" id="KW-1015">Disulfide bond</keyword>
<keyword evidence="3" id="KW-0732">Signal</keyword>
<feature type="domain" description="NTR" evidence="10">
    <location>
        <begin position="159"/>
        <end position="285"/>
    </location>
</feature>
<dbReference type="InterPro" id="IPR050440">
    <property type="entry name" value="Laminin/Netrin_ECM"/>
</dbReference>
<protein>
    <recommendedName>
        <fullName evidence="13">Netrin-1</fullName>
    </recommendedName>
</protein>
<reference evidence="11" key="1">
    <citation type="submission" date="2021-03" db="EMBL/GenBank/DDBJ databases">
        <title>Chromosome level genome of the anhydrobiotic midge Polypedilum vanderplanki.</title>
        <authorList>
            <person name="Yoshida Y."/>
            <person name="Kikawada T."/>
            <person name="Gusev O."/>
        </authorList>
    </citation>
    <scope>NUCLEOTIDE SEQUENCE</scope>
    <source>
        <strain evidence="11">NIAS01</strain>
        <tissue evidence="11">Whole body or cell culture</tissue>
    </source>
</reference>
<evidence type="ECO:0000259" key="9">
    <source>
        <dbReference type="PROSITE" id="PS50027"/>
    </source>
</evidence>
<dbReference type="Pfam" id="PF24973">
    <property type="entry name" value="EGF_LMN_ATRN"/>
    <property type="match status" value="1"/>
</dbReference>
<evidence type="ECO:0000256" key="2">
    <source>
        <dbReference type="ARBA" id="ARBA00022525"/>
    </source>
</evidence>
<dbReference type="SMART" id="SM00643">
    <property type="entry name" value="C345C"/>
    <property type="match status" value="1"/>
</dbReference>
<dbReference type="GO" id="GO:0005576">
    <property type="term" value="C:extracellular region"/>
    <property type="evidence" value="ECO:0007669"/>
    <property type="project" value="UniProtKB-SubCell"/>
</dbReference>
<feature type="disulfide bond" evidence="8">
    <location>
        <begin position="110"/>
        <end position="124"/>
    </location>
</feature>
<dbReference type="InterPro" id="IPR008993">
    <property type="entry name" value="TIMP-like_OB-fold"/>
</dbReference>
<dbReference type="Gene3D" id="2.10.25.10">
    <property type="entry name" value="Laminin"/>
    <property type="match status" value="2"/>
</dbReference>
<dbReference type="SUPFAM" id="SSF50242">
    <property type="entry name" value="TIMP-like"/>
    <property type="match status" value="1"/>
</dbReference>
<dbReference type="OrthoDB" id="5984158at2759"/>
<evidence type="ECO:0000313" key="11">
    <source>
        <dbReference type="EMBL" id="KAG5683533.1"/>
    </source>
</evidence>
<keyword evidence="4" id="KW-0677">Repeat</keyword>
<feature type="disulfide bond" evidence="8">
    <location>
        <begin position="79"/>
        <end position="96"/>
    </location>
</feature>
<gene>
    <name evidence="11" type="ORF">PVAND_012807</name>
</gene>
<dbReference type="PANTHER" id="PTHR10574">
    <property type="entry name" value="NETRIN/LAMININ-RELATED"/>
    <property type="match status" value="1"/>
</dbReference>
<dbReference type="GO" id="GO:0009887">
    <property type="term" value="P:animal organ morphogenesis"/>
    <property type="evidence" value="ECO:0007669"/>
    <property type="project" value="TreeGrafter"/>
</dbReference>
<comment type="subcellular location">
    <subcellularLocation>
        <location evidence="1">Secreted</location>
    </subcellularLocation>
</comment>